<evidence type="ECO:0000313" key="4">
    <source>
        <dbReference type="Proteomes" id="UP000030106"/>
    </source>
</evidence>
<reference evidence="3 4" key="1">
    <citation type="submission" date="2012-10" db="EMBL/GenBank/DDBJ databases">
        <title>Genome sequencing and analysis of entomopathogenic fungi Beauveria bassiana D1-5.</title>
        <authorList>
            <person name="Li Q."/>
            <person name="Wang L."/>
            <person name="Zhang Z."/>
            <person name="Wang Q."/>
            <person name="Ren J."/>
            <person name="Wang M."/>
            <person name="Xu W."/>
            <person name="Wang J."/>
            <person name="Lu Y."/>
            <person name="Du Q."/>
            <person name="Sun Z."/>
        </authorList>
    </citation>
    <scope>NUCLEOTIDE SEQUENCE [LARGE SCALE GENOMIC DNA]</scope>
    <source>
        <strain evidence="3 4">D1-5</strain>
    </source>
</reference>
<feature type="transmembrane region" description="Helical" evidence="2">
    <location>
        <begin position="109"/>
        <end position="137"/>
    </location>
</feature>
<dbReference type="eggNOG" id="ENOG502S6M4">
    <property type="taxonomic scope" value="Eukaryota"/>
</dbReference>
<feature type="transmembrane region" description="Helical" evidence="2">
    <location>
        <begin position="290"/>
        <end position="310"/>
    </location>
</feature>
<accession>A0A0A2W1U1</accession>
<dbReference type="AlphaFoldDB" id="A0A0A2W1U1"/>
<keyword evidence="2" id="KW-1133">Transmembrane helix</keyword>
<dbReference type="Proteomes" id="UP000030106">
    <property type="component" value="Unassembled WGS sequence"/>
</dbReference>
<name>A0A0A2W1U1_BEABA</name>
<evidence type="ECO:0000256" key="2">
    <source>
        <dbReference type="SAM" id="Phobius"/>
    </source>
</evidence>
<comment type="caution">
    <text evidence="3">The sequence shown here is derived from an EMBL/GenBank/DDBJ whole genome shotgun (WGS) entry which is preliminary data.</text>
</comment>
<evidence type="ECO:0000256" key="1">
    <source>
        <dbReference type="SAM" id="MobiDB-lite"/>
    </source>
</evidence>
<feature type="region of interest" description="Disordered" evidence="1">
    <location>
        <begin position="548"/>
        <end position="614"/>
    </location>
</feature>
<organism evidence="3 4">
    <name type="scientific">Beauveria bassiana D1-5</name>
    <dbReference type="NCBI Taxonomy" id="1245745"/>
    <lineage>
        <taxon>Eukaryota</taxon>
        <taxon>Fungi</taxon>
        <taxon>Dikarya</taxon>
        <taxon>Ascomycota</taxon>
        <taxon>Pezizomycotina</taxon>
        <taxon>Sordariomycetes</taxon>
        <taxon>Hypocreomycetidae</taxon>
        <taxon>Hypocreales</taxon>
        <taxon>Cordycipitaceae</taxon>
        <taxon>Beauveria</taxon>
    </lineage>
</organism>
<sequence>MPAAIGGYEIFHYVTDAVLFVTLVASISFTICAAIRLRRRRDQARRVFSWVKISWLIYTMYDMPPRHAHAVFMSLLEMATVTLTSRIFRTTYTSDGDLPDDQVDLVARIATGASALCHCFNVFAEVLVFLTLASFIRCIRLIGPRDDKHPRRHKWSRYCSYGIAFGITILSLAVFSVGIYWIVLSEISSSSSGIAWDRYYGNYISAASIMSLFCESLLAFLAISMLIRSCILRRKLRTTKSLHKPLRYLIACCSLWVVRACFDIYCIVFETVAPDYFAPSVDAATSFNEILVVVFMTWPLFIILVILYYLGLDRKNGLSSTASPLLREDGESHVASSEFSSSEQPSITPIITPMSERANAPALTPVAPRPESLFACDGVIDAPPEYSPPAAQPAVSGIAAPLSAQTPIIRSPVPRFASQSTIEPVRSSEEELHAVSTHQSDIASERAATSPPVDNALQATQTPHHQSLEEHVPQTSSASAAEEDESMGLYHQADGRTPESEMSNPLPSHDEAMGLYHQADGRPPTSEASLSNMLPSHEETMGLFHQADGRPPGTGNSVVPPASSNPVMFQPSGDRPESMTAPPSHDEAMGLYHQADGRVPQSEVLPPEKETQKK</sequence>
<feature type="transmembrane region" description="Helical" evidence="2">
    <location>
        <begin position="158"/>
        <end position="183"/>
    </location>
</feature>
<feature type="region of interest" description="Disordered" evidence="1">
    <location>
        <begin position="415"/>
        <end position="486"/>
    </location>
</feature>
<dbReference type="OrthoDB" id="5217806at2759"/>
<evidence type="ECO:0000313" key="3">
    <source>
        <dbReference type="EMBL" id="KGQ06949.1"/>
    </source>
</evidence>
<dbReference type="STRING" id="1245745.A0A0A2W1U1"/>
<keyword evidence="2" id="KW-0472">Membrane</keyword>
<feature type="transmembrane region" description="Helical" evidence="2">
    <location>
        <begin position="17"/>
        <end position="37"/>
    </location>
</feature>
<feature type="transmembrane region" description="Helical" evidence="2">
    <location>
        <begin position="248"/>
        <end position="270"/>
    </location>
</feature>
<proteinExistence type="predicted"/>
<gene>
    <name evidence="3" type="ORF">BBAD15_g7737</name>
</gene>
<feature type="transmembrane region" description="Helical" evidence="2">
    <location>
        <begin position="203"/>
        <end position="227"/>
    </location>
</feature>
<feature type="compositionally biased region" description="Polar residues" evidence="1">
    <location>
        <begin position="554"/>
        <end position="567"/>
    </location>
</feature>
<feature type="transmembrane region" description="Helical" evidence="2">
    <location>
        <begin position="70"/>
        <end position="89"/>
    </location>
</feature>
<protein>
    <submittedName>
        <fullName evidence="3">Uncharacterized protein</fullName>
    </submittedName>
</protein>
<dbReference type="HOGENOM" id="CLU_451252_0_0_1"/>
<dbReference type="EMBL" id="ANFO01000739">
    <property type="protein sequence ID" value="KGQ06949.1"/>
    <property type="molecule type" value="Genomic_DNA"/>
</dbReference>
<keyword evidence="2" id="KW-0812">Transmembrane</keyword>